<dbReference type="InterPro" id="IPR032675">
    <property type="entry name" value="LRR_dom_sf"/>
</dbReference>
<keyword evidence="6" id="KW-1133">Transmembrane helix</keyword>
<organism evidence="11 12">
    <name type="scientific">Quillaja saponaria</name>
    <name type="common">Soap bark tree</name>
    <dbReference type="NCBI Taxonomy" id="32244"/>
    <lineage>
        <taxon>Eukaryota</taxon>
        <taxon>Viridiplantae</taxon>
        <taxon>Streptophyta</taxon>
        <taxon>Embryophyta</taxon>
        <taxon>Tracheophyta</taxon>
        <taxon>Spermatophyta</taxon>
        <taxon>Magnoliopsida</taxon>
        <taxon>eudicotyledons</taxon>
        <taxon>Gunneridae</taxon>
        <taxon>Pentapetalae</taxon>
        <taxon>rosids</taxon>
        <taxon>fabids</taxon>
        <taxon>Fabales</taxon>
        <taxon>Quillajaceae</taxon>
        <taxon>Quillaja</taxon>
    </lineage>
</organism>
<dbReference type="PANTHER" id="PTHR48063">
    <property type="entry name" value="LRR RECEPTOR-LIKE KINASE"/>
    <property type="match status" value="1"/>
</dbReference>
<evidence type="ECO:0000256" key="2">
    <source>
        <dbReference type="ARBA" id="ARBA00022614"/>
    </source>
</evidence>
<feature type="domain" description="Leucine-rich repeat-containing N-terminal plant-type" evidence="10">
    <location>
        <begin position="14"/>
        <end position="37"/>
    </location>
</feature>
<evidence type="ECO:0000313" key="12">
    <source>
        <dbReference type="Proteomes" id="UP001163823"/>
    </source>
</evidence>
<proteinExistence type="predicted"/>
<keyword evidence="12" id="KW-1185">Reference proteome</keyword>
<evidence type="ECO:0000256" key="4">
    <source>
        <dbReference type="ARBA" id="ARBA00022729"/>
    </source>
</evidence>
<dbReference type="KEGG" id="qsa:O6P43_030105"/>
<protein>
    <submittedName>
        <fullName evidence="11">Leucine-rich repeat receptor protein kinase</fullName>
    </submittedName>
</protein>
<dbReference type="Gene3D" id="3.80.10.10">
    <property type="entry name" value="Ribonuclease Inhibitor"/>
    <property type="match status" value="1"/>
</dbReference>
<dbReference type="GO" id="GO:0016020">
    <property type="term" value="C:membrane"/>
    <property type="evidence" value="ECO:0007669"/>
    <property type="project" value="UniProtKB-SubCell"/>
</dbReference>
<keyword evidence="8 11" id="KW-0675">Receptor</keyword>
<evidence type="ECO:0000256" key="6">
    <source>
        <dbReference type="ARBA" id="ARBA00022989"/>
    </source>
</evidence>
<dbReference type="InterPro" id="IPR046956">
    <property type="entry name" value="RLP23-like"/>
</dbReference>
<reference evidence="11" key="1">
    <citation type="journal article" date="2023" name="Science">
        <title>Elucidation of the pathway for biosynthesis of saponin adjuvants from the soapbark tree.</title>
        <authorList>
            <person name="Reed J."/>
            <person name="Orme A."/>
            <person name="El-Demerdash A."/>
            <person name="Owen C."/>
            <person name="Martin L.B.B."/>
            <person name="Misra R.C."/>
            <person name="Kikuchi S."/>
            <person name="Rejzek M."/>
            <person name="Martin A.C."/>
            <person name="Harkess A."/>
            <person name="Leebens-Mack J."/>
            <person name="Louveau T."/>
            <person name="Stephenson M.J."/>
            <person name="Osbourn A."/>
        </authorList>
    </citation>
    <scope>NUCLEOTIDE SEQUENCE</scope>
    <source>
        <strain evidence="11">S10</strain>
    </source>
</reference>
<keyword evidence="7" id="KW-0472">Membrane</keyword>
<dbReference type="Pfam" id="PF00560">
    <property type="entry name" value="LRR_1"/>
    <property type="match status" value="2"/>
</dbReference>
<dbReference type="PANTHER" id="PTHR48063:SF112">
    <property type="entry name" value="RECEPTOR LIKE PROTEIN 30-LIKE"/>
    <property type="match status" value="1"/>
</dbReference>
<evidence type="ECO:0000256" key="7">
    <source>
        <dbReference type="ARBA" id="ARBA00023136"/>
    </source>
</evidence>
<dbReference type="Proteomes" id="UP001163823">
    <property type="component" value="Chromosome 12"/>
</dbReference>
<keyword evidence="5" id="KW-0677">Repeat</keyword>
<keyword evidence="11" id="KW-0418">Kinase</keyword>
<keyword evidence="11" id="KW-0808">Transferase</keyword>
<dbReference type="GO" id="GO:0016301">
    <property type="term" value="F:kinase activity"/>
    <property type="evidence" value="ECO:0007669"/>
    <property type="project" value="UniProtKB-KW"/>
</dbReference>
<sequence>MCLKNATLISCIEKERQALLKFKDSLEDPSNRLVSWKGVGCDAITGHVTKLDLLACSLFTSDSIIPQFEALDVTSSLLELEHLNHLDLNGNQGSQIPELFGSFKKLKHLNLSYSSFSGKVPENLGNLTDLRVLDLSMDCTSLYADHIDWVSQLSSLQHLDMSIVDLAKVFNLI</sequence>
<comment type="subcellular location">
    <subcellularLocation>
        <location evidence="1">Membrane</location>
        <topology evidence="1">Single-pass type I membrane protein</topology>
    </subcellularLocation>
</comment>
<keyword evidence="9" id="KW-0325">Glycoprotein</keyword>
<dbReference type="SUPFAM" id="SSF52058">
    <property type="entry name" value="L domain-like"/>
    <property type="match status" value="1"/>
</dbReference>
<evidence type="ECO:0000256" key="8">
    <source>
        <dbReference type="ARBA" id="ARBA00023170"/>
    </source>
</evidence>
<accession>A0AAD7L1T2</accession>
<evidence type="ECO:0000256" key="9">
    <source>
        <dbReference type="ARBA" id="ARBA00023180"/>
    </source>
</evidence>
<evidence type="ECO:0000256" key="1">
    <source>
        <dbReference type="ARBA" id="ARBA00004479"/>
    </source>
</evidence>
<keyword evidence="3" id="KW-0812">Transmembrane</keyword>
<dbReference type="Pfam" id="PF08263">
    <property type="entry name" value="LRRNT_2"/>
    <property type="match status" value="1"/>
</dbReference>
<gene>
    <name evidence="11" type="ORF">O6P43_030105</name>
</gene>
<dbReference type="InterPro" id="IPR001611">
    <property type="entry name" value="Leu-rich_rpt"/>
</dbReference>
<evidence type="ECO:0000313" key="11">
    <source>
        <dbReference type="EMBL" id="KAJ7949807.1"/>
    </source>
</evidence>
<dbReference type="AlphaFoldDB" id="A0AAD7L1T2"/>
<evidence type="ECO:0000256" key="5">
    <source>
        <dbReference type="ARBA" id="ARBA00022737"/>
    </source>
</evidence>
<evidence type="ECO:0000256" key="3">
    <source>
        <dbReference type="ARBA" id="ARBA00022692"/>
    </source>
</evidence>
<dbReference type="InterPro" id="IPR013210">
    <property type="entry name" value="LRR_N_plant-typ"/>
</dbReference>
<name>A0AAD7L1T2_QUISA</name>
<evidence type="ECO:0000259" key="10">
    <source>
        <dbReference type="Pfam" id="PF08263"/>
    </source>
</evidence>
<comment type="caution">
    <text evidence="11">The sequence shown here is derived from an EMBL/GenBank/DDBJ whole genome shotgun (WGS) entry which is preliminary data.</text>
</comment>
<keyword evidence="4" id="KW-0732">Signal</keyword>
<keyword evidence="2" id="KW-0433">Leucine-rich repeat</keyword>
<dbReference type="EMBL" id="JARAOO010000012">
    <property type="protein sequence ID" value="KAJ7949807.1"/>
    <property type="molecule type" value="Genomic_DNA"/>
</dbReference>